<dbReference type="RefSeq" id="WP_256533424.1">
    <property type="nucleotide sequence ID" value="NZ_CP101824.1"/>
</dbReference>
<keyword evidence="2" id="KW-0472">Membrane</keyword>
<comment type="caution">
    <text evidence="3">The sequence shown here is derived from an EMBL/GenBank/DDBJ whole genome shotgun (WGS) entry which is preliminary data.</text>
</comment>
<feature type="transmembrane region" description="Helical" evidence="2">
    <location>
        <begin position="137"/>
        <end position="163"/>
    </location>
</feature>
<keyword evidence="4" id="KW-1185">Reference proteome</keyword>
<keyword evidence="2" id="KW-0812">Transmembrane</keyword>
<reference evidence="3 4" key="1">
    <citation type="journal article" date="2019" name="Int. J. Syst. Evol. Microbiol.">
        <title>The Global Catalogue of Microorganisms (GCM) 10K type strain sequencing project: providing services to taxonomists for standard genome sequencing and annotation.</title>
        <authorList>
            <consortium name="The Broad Institute Genomics Platform"/>
            <consortium name="The Broad Institute Genome Sequencing Center for Infectious Disease"/>
            <person name="Wu L."/>
            <person name="Ma J."/>
        </authorList>
    </citation>
    <scope>NUCLEOTIDE SEQUENCE [LARGE SCALE GENOMIC DNA]</scope>
    <source>
        <strain evidence="3 4">IBRC-M 10256</strain>
    </source>
</reference>
<name>A0ABD5NR48_9EURY</name>
<sequence>MPRRDGVGVAGRSPERADPNAVAWRDRVEELLLAGERIRERVTAGEHGLVVTSHRVLAFHPPSADGPRFRAVDRPNAVAVRTETRESLRSLGWAVALATVGTLVAFVGVSVDFAGLLPTVEATGPMAGSVGGTLATLSTVLVALGRLVVLVGLVTILAGLVAFGRYLRGRRERLVVAVSGAADLSVPPPDEPERAVDALARAIERPPAPDGDDRAVTDDALR</sequence>
<dbReference type="Proteomes" id="UP001595846">
    <property type="component" value="Unassembled WGS sequence"/>
</dbReference>
<evidence type="ECO:0000313" key="3">
    <source>
        <dbReference type="EMBL" id="MFC3959180.1"/>
    </source>
</evidence>
<dbReference type="EMBL" id="JBHSAQ010000010">
    <property type="protein sequence ID" value="MFC3959180.1"/>
    <property type="molecule type" value="Genomic_DNA"/>
</dbReference>
<feature type="compositionally biased region" description="Basic and acidic residues" evidence="1">
    <location>
        <begin position="211"/>
        <end position="222"/>
    </location>
</feature>
<evidence type="ECO:0000313" key="4">
    <source>
        <dbReference type="Proteomes" id="UP001595846"/>
    </source>
</evidence>
<protein>
    <submittedName>
        <fullName evidence="3">Uncharacterized protein</fullName>
    </submittedName>
</protein>
<gene>
    <name evidence="3" type="ORF">ACFOUR_12470</name>
</gene>
<evidence type="ECO:0000256" key="2">
    <source>
        <dbReference type="SAM" id="Phobius"/>
    </source>
</evidence>
<feature type="transmembrane region" description="Helical" evidence="2">
    <location>
        <begin position="91"/>
        <end position="117"/>
    </location>
</feature>
<proteinExistence type="predicted"/>
<dbReference type="GeneID" id="73902552"/>
<dbReference type="AlphaFoldDB" id="A0ABD5NR48"/>
<accession>A0ABD5NR48</accession>
<keyword evidence="2" id="KW-1133">Transmembrane helix</keyword>
<organism evidence="3 4">
    <name type="scientific">Halovivax cerinus</name>
    <dbReference type="NCBI Taxonomy" id="1487865"/>
    <lineage>
        <taxon>Archaea</taxon>
        <taxon>Methanobacteriati</taxon>
        <taxon>Methanobacteriota</taxon>
        <taxon>Stenosarchaea group</taxon>
        <taxon>Halobacteria</taxon>
        <taxon>Halobacteriales</taxon>
        <taxon>Natrialbaceae</taxon>
        <taxon>Halovivax</taxon>
    </lineage>
</organism>
<feature type="region of interest" description="Disordered" evidence="1">
    <location>
        <begin position="203"/>
        <end position="222"/>
    </location>
</feature>
<evidence type="ECO:0000256" key="1">
    <source>
        <dbReference type="SAM" id="MobiDB-lite"/>
    </source>
</evidence>